<keyword evidence="1" id="KW-0472">Membrane</keyword>
<comment type="caution">
    <text evidence="2">The sequence shown here is derived from an EMBL/GenBank/DDBJ whole genome shotgun (WGS) entry which is preliminary data.</text>
</comment>
<gene>
    <name evidence="2" type="ORF">JS521_10540</name>
</gene>
<dbReference type="EMBL" id="JAFEUF010000037">
    <property type="protein sequence ID" value="MBM7054290.1"/>
    <property type="molecule type" value="Genomic_DNA"/>
</dbReference>
<protein>
    <submittedName>
        <fullName evidence="2">Uncharacterized protein</fullName>
    </submittedName>
</protein>
<proteinExistence type="predicted"/>
<dbReference type="Proteomes" id="UP000712045">
    <property type="component" value="Unassembled WGS sequence"/>
</dbReference>
<dbReference type="RefSeq" id="WP_205082457.1">
    <property type="nucleotide sequence ID" value="NZ_JAFEUF010000037.1"/>
</dbReference>
<reference evidence="2 3" key="1">
    <citation type="submission" date="2021-02" db="EMBL/GenBank/DDBJ databases">
        <title>Genome Streptomyces sp. RHZ10.</title>
        <authorList>
            <person name="Besaury L."/>
        </authorList>
    </citation>
    <scope>NUCLEOTIDE SEQUENCE [LARGE SCALE GENOMIC DNA]</scope>
    <source>
        <strain evidence="2 3">RHZ10</strain>
    </source>
</reference>
<organism evidence="2 3">
    <name type="scientific">Streptomyces durocortorensis</name>
    <dbReference type="NCBI Taxonomy" id="2811104"/>
    <lineage>
        <taxon>Bacteria</taxon>
        <taxon>Bacillati</taxon>
        <taxon>Actinomycetota</taxon>
        <taxon>Actinomycetes</taxon>
        <taxon>Kitasatosporales</taxon>
        <taxon>Streptomycetaceae</taxon>
        <taxon>Streptomyces</taxon>
    </lineage>
</organism>
<keyword evidence="3" id="KW-1185">Reference proteome</keyword>
<keyword evidence="1" id="KW-1133">Transmembrane helix</keyword>
<evidence type="ECO:0000313" key="2">
    <source>
        <dbReference type="EMBL" id="MBM7054290.1"/>
    </source>
</evidence>
<accession>A0ABS2HXB7</accession>
<feature type="transmembrane region" description="Helical" evidence="1">
    <location>
        <begin position="51"/>
        <end position="73"/>
    </location>
</feature>
<keyword evidence="1" id="KW-0812">Transmembrane</keyword>
<evidence type="ECO:0000256" key="1">
    <source>
        <dbReference type="SAM" id="Phobius"/>
    </source>
</evidence>
<dbReference type="InterPro" id="IPR045428">
    <property type="entry name" value="EACC1"/>
</dbReference>
<dbReference type="Pfam" id="PF19953">
    <property type="entry name" value="EACC1"/>
    <property type="match status" value="1"/>
</dbReference>
<sequence length="128" mass="13776">MDVTVSADGLDGADKLRSLNEWLGDVQQFRGRIRLAERPPEPGTLGPVLDALVVTLGPAGAATAFATATIAWLRTRRGELRIKVTLADRRSLELTAKNVSDLDSAALQQQVDHIVTMLEQGQASGDDR</sequence>
<name>A0ABS2HXB7_9ACTN</name>
<evidence type="ECO:0000313" key="3">
    <source>
        <dbReference type="Proteomes" id="UP000712045"/>
    </source>
</evidence>